<proteinExistence type="predicted"/>
<dbReference type="EMBL" id="WNYA01097681">
    <property type="protein sequence ID" value="KAG8534618.1"/>
    <property type="molecule type" value="Genomic_DNA"/>
</dbReference>
<evidence type="ECO:0000313" key="1">
    <source>
        <dbReference type="EMBL" id="KAG8534618.1"/>
    </source>
</evidence>
<organism evidence="1 2">
    <name type="scientific">Engystomops pustulosus</name>
    <name type="common">Tungara frog</name>
    <name type="synonym">Physalaemus pustulosus</name>
    <dbReference type="NCBI Taxonomy" id="76066"/>
    <lineage>
        <taxon>Eukaryota</taxon>
        <taxon>Metazoa</taxon>
        <taxon>Chordata</taxon>
        <taxon>Craniata</taxon>
        <taxon>Vertebrata</taxon>
        <taxon>Euteleostomi</taxon>
        <taxon>Amphibia</taxon>
        <taxon>Batrachia</taxon>
        <taxon>Anura</taxon>
        <taxon>Neobatrachia</taxon>
        <taxon>Hyloidea</taxon>
        <taxon>Leptodactylidae</taxon>
        <taxon>Leiuperinae</taxon>
        <taxon>Engystomops</taxon>
    </lineage>
</organism>
<keyword evidence="2" id="KW-1185">Reference proteome</keyword>
<protein>
    <submittedName>
        <fullName evidence="1">Uncharacterized protein</fullName>
    </submittedName>
</protein>
<gene>
    <name evidence="1" type="ORF">GDO81_018997</name>
</gene>
<comment type="caution">
    <text evidence="1">The sequence shown here is derived from an EMBL/GenBank/DDBJ whole genome shotgun (WGS) entry which is preliminary data.</text>
</comment>
<sequence>MTYPSTMERTKNSAFVTWWNTKTNRHTRNIPCTKVQQKKPIREKWEQKVKATHRFSGMSCFMKSGVKKEMLKMRRNRDM</sequence>
<accession>A0AAV6YEN6</accession>
<dbReference type="AlphaFoldDB" id="A0AAV6YEN6"/>
<evidence type="ECO:0000313" key="2">
    <source>
        <dbReference type="Proteomes" id="UP000824782"/>
    </source>
</evidence>
<dbReference type="Proteomes" id="UP000824782">
    <property type="component" value="Unassembled WGS sequence"/>
</dbReference>
<name>A0AAV6YEN6_ENGPU</name>
<reference evidence="1" key="1">
    <citation type="thesis" date="2020" institute="ProQuest LLC" country="789 East Eisenhower Parkway, Ann Arbor, MI, USA">
        <title>Comparative Genomics and Chromosome Evolution.</title>
        <authorList>
            <person name="Mudd A.B."/>
        </authorList>
    </citation>
    <scope>NUCLEOTIDE SEQUENCE</scope>
    <source>
        <strain evidence="1">237g6f4</strain>
        <tissue evidence="1">Blood</tissue>
    </source>
</reference>